<accession>A0ABM6T3K0</accession>
<gene>
    <name evidence="2" type="ORF">C4B68_40145</name>
</gene>
<dbReference type="Proteomes" id="UP000238413">
    <property type="component" value="Plasmid unnamed1"/>
</dbReference>
<evidence type="ECO:0000313" key="3">
    <source>
        <dbReference type="Proteomes" id="UP000238413"/>
    </source>
</evidence>
<sequence>MTMNFIGRTGARTDDAVHSRTCAPVRIVVRRMPGHRTAARAREAMSARTGAVKCGAPPPRHAAPAHPTRPLRTRPT</sequence>
<organism evidence="2 3">
    <name type="scientific">Streptomyces dengpaensis</name>
    <dbReference type="NCBI Taxonomy" id="2049881"/>
    <lineage>
        <taxon>Bacteria</taxon>
        <taxon>Bacillati</taxon>
        <taxon>Actinomycetota</taxon>
        <taxon>Actinomycetes</taxon>
        <taxon>Kitasatosporales</taxon>
        <taxon>Streptomycetaceae</taxon>
        <taxon>Streptomyces</taxon>
    </lineage>
</organism>
<geneLocation type="plasmid" evidence="2 3">
    <name>unnamed1</name>
</geneLocation>
<dbReference type="EMBL" id="CP026653">
    <property type="protein sequence ID" value="AVH61725.1"/>
    <property type="molecule type" value="Genomic_DNA"/>
</dbReference>
<keyword evidence="3" id="KW-1185">Reference proteome</keyword>
<feature type="region of interest" description="Disordered" evidence="1">
    <location>
        <begin position="43"/>
        <end position="76"/>
    </location>
</feature>
<keyword evidence="2" id="KW-0614">Plasmid</keyword>
<name>A0ABM6T3K0_9ACTN</name>
<protein>
    <submittedName>
        <fullName evidence="2">Uncharacterized protein</fullName>
    </submittedName>
</protein>
<reference evidence="2 3" key="1">
    <citation type="submission" date="2018-02" db="EMBL/GenBank/DDBJ databases">
        <title>Complete genome sequence of Streptomyces dengpaensis, the producer of angucyclines.</title>
        <authorList>
            <person name="Yumei L."/>
        </authorList>
    </citation>
    <scope>NUCLEOTIDE SEQUENCE [LARGE SCALE GENOMIC DNA]</scope>
    <source>
        <strain evidence="2 3">XZHG99</strain>
        <plasmid evidence="2 3">unnamed1</plasmid>
    </source>
</reference>
<evidence type="ECO:0000256" key="1">
    <source>
        <dbReference type="SAM" id="MobiDB-lite"/>
    </source>
</evidence>
<proteinExistence type="predicted"/>
<evidence type="ECO:0000313" key="2">
    <source>
        <dbReference type="EMBL" id="AVH61725.1"/>
    </source>
</evidence>